<comment type="caution">
    <text evidence="9">The sequence shown here is derived from an EMBL/GenBank/DDBJ whole genome shotgun (WGS) entry which is preliminary data.</text>
</comment>
<dbReference type="GO" id="GO:0016413">
    <property type="term" value="F:O-acetyltransferase activity"/>
    <property type="evidence" value="ECO:0007669"/>
    <property type="project" value="TreeGrafter"/>
</dbReference>
<keyword evidence="9" id="KW-0808">Transferase</keyword>
<dbReference type="GO" id="GO:0009246">
    <property type="term" value="P:enterobacterial common antigen biosynthetic process"/>
    <property type="evidence" value="ECO:0007669"/>
    <property type="project" value="TreeGrafter"/>
</dbReference>
<feature type="transmembrane region" description="Helical" evidence="7">
    <location>
        <begin position="267"/>
        <end position="288"/>
    </location>
</feature>
<dbReference type="RefSeq" id="WP_069480602.1">
    <property type="nucleotide sequence ID" value="NZ_KV766182.1"/>
</dbReference>
<dbReference type="InterPro" id="IPR002656">
    <property type="entry name" value="Acyl_transf_3_dom"/>
</dbReference>
<keyword evidence="9" id="KW-0012">Acyltransferase</keyword>
<dbReference type="Proteomes" id="UP000094784">
    <property type="component" value="Unassembled WGS sequence"/>
</dbReference>
<gene>
    <name evidence="9" type="ORF">BG258_06200</name>
</gene>
<keyword evidence="5 7" id="KW-1133">Transmembrane helix</keyword>
<evidence type="ECO:0000256" key="7">
    <source>
        <dbReference type="SAM" id="Phobius"/>
    </source>
</evidence>
<dbReference type="OrthoDB" id="65129at2"/>
<dbReference type="EMBL" id="MECQ01000001">
    <property type="protein sequence ID" value="ODV55520.1"/>
    <property type="molecule type" value="Genomic_DNA"/>
</dbReference>
<evidence type="ECO:0000256" key="3">
    <source>
        <dbReference type="ARBA" id="ARBA00022475"/>
    </source>
</evidence>
<name>A0A1E4R4Y2_9BACI</name>
<protein>
    <submittedName>
        <fullName evidence="9">Acyltransferase</fullName>
    </submittedName>
</protein>
<evidence type="ECO:0000256" key="6">
    <source>
        <dbReference type="ARBA" id="ARBA00023136"/>
    </source>
</evidence>
<evidence type="ECO:0000256" key="2">
    <source>
        <dbReference type="ARBA" id="ARBA00007400"/>
    </source>
</evidence>
<dbReference type="PANTHER" id="PTHR40074">
    <property type="entry name" value="O-ACETYLTRANSFERASE WECH"/>
    <property type="match status" value="1"/>
</dbReference>
<evidence type="ECO:0000256" key="4">
    <source>
        <dbReference type="ARBA" id="ARBA00022692"/>
    </source>
</evidence>
<dbReference type="PANTHER" id="PTHR40074:SF2">
    <property type="entry name" value="O-ACETYLTRANSFERASE WECH"/>
    <property type="match status" value="1"/>
</dbReference>
<evidence type="ECO:0000313" key="10">
    <source>
        <dbReference type="Proteomes" id="UP000094784"/>
    </source>
</evidence>
<feature type="transmembrane region" description="Helical" evidence="7">
    <location>
        <begin position="196"/>
        <end position="214"/>
    </location>
</feature>
<evidence type="ECO:0000313" key="9">
    <source>
        <dbReference type="EMBL" id="ODV55520.1"/>
    </source>
</evidence>
<feature type="domain" description="Acyltransferase 3" evidence="8">
    <location>
        <begin position="7"/>
        <end position="350"/>
    </location>
</feature>
<keyword evidence="3" id="KW-1003">Cell membrane</keyword>
<evidence type="ECO:0000259" key="8">
    <source>
        <dbReference type="Pfam" id="PF01757"/>
    </source>
</evidence>
<evidence type="ECO:0000256" key="1">
    <source>
        <dbReference type="ARBA" id="ARBA00004651"/>
    </source>
</evidence>
<comment type="subcellular location">
    <subcellularLocation>
        <location evidence="1">Cell membrane</location>
        <topology evidence="1">Multi-pass membrane protein</topology>
    </subcellularLocation>
</comment>
<dbReference type="Pfam" id="PF01757">
    <property type="entry name" value="Acyl_transf_3"/>
    <property type="match status" value="1"/>
</dbReference>
<feature type="transmembrane region" description="Helical" evidence="7">
    <location>
        <begin position="295"/>
        <end position="320"/>
    </location>
</feature>
<accession>A0A1E4R4Y2</accession>
<comment type="similarity">
    <text evidence="2">Belongs to the acyltransferase 3 family.</text>
</comment>
<feature type="transmembrane region" description="Helical" evidence="7">
    <location>
        <begin position="138"/>
        <end position="158"/>
    </location>
</feature>
<organism evidence="9 10">
    <name type="scientific">Lysinibacillus fusiformis</name>
    <dbReference type="NCBI Taxonomy" id="28031"/>
    <lineage>
        <taxon>Bacteria</taxon>
        <taxon>Bacillati</taxon>
        <taxon>Bacillota</taxon>
        <taxon>Bacilli</taxon>
        <taxon>Bacillales</taxon>
        <taxon>Bacillaceae</taxon>
        <taxon>Lysinibacillus</taxon>
    </lineage>
</organism>
<proteinExistence type="inferred from homology"/>
<feature type="transmembrane region" description="Helical" evidence="7">
    <location>
        <begin position="48"/>
        <end position="70"/>
    </location>
</feature>
<sequence>MKRAHIDELNITRALAILAVLLIHSTSTPVSALSSESRLYTIYVFFNIFPKFAVPVFIFLSGFVLFYNYIQKDFTKKLIVRFYKKRVTQILIPYLFFSVFYYATMQFYVTHDFSLTWHALFSVEFLEKLLIGKAYTHLYYIFIMVQFYLLFPLFLYILKKKPALSPHLIWIGLALQWIFIQLNAEVWQYPYRGSISFSYILYFLAGAFLGIYFEKYKRWLQLTKENFPVSIYFIWAIWLFSTIYNIYLYYFVYSSQSYLANSIVFELVFQLQSLTACMVLLQLSFWIYDRGKKAFVNALINLGTLSFGIYLLHPFFLFLYRLIPVSGNSLLFHVWSVGGFIVALFVTWIVVFLVGKYIKYHWIAFGPIPKEFPYK</sequence>
<keyword evidence="4 7" id="KW-0812">Transmembrane</keyword>
<dbReference type="AlphaFoldDB" id="A0A1E4R4Y2"/>
<feature type="transmembrane region" description="Helical" evidence="7">
    <location>
        <begin position="332"/>
        <end position="354"/>
    </location>
</feature>
<feature type="transmembrane region" description="Helical" evidence="7">
    <location>
        <begin position="91"/>
        <end position="109"/>
    </location>
</feature>
<feature type="transmembrane region" description="Helical" evidence="7">
    <location>
        <begin position="167"/>
        <end position="184"/>
    </location>
</feature>
<evidence type="ECO:0000256" key="5">
    <source>
        <dbReference type="ARBA" id="ARBA00022989"/>
    </source>
</evidence>
<keyword evidence="6 7" id="KW-0472">Membrane</keyword>
<feature type="transmembrane region" description="Helical" evidence="7">
    <location>
        <begin position="226"/>
        <end position="247"/>
    </location>
</feature>
<dbReference type="GO" id="GO:0005886">
    <property type="term" value="C:plasma membrane"/>
    <property type="evidence" value="ECO:0007669"/>
    <property type="project" value="UniProtKB-SubCell"/>
</dbReference>
<reference evidence="9 10" key="1">
    <citation type="submission" date="2016-09" db="EMBL/GenBank/DDBJ databases">
        <title>Draft genome sequence of the soil isolate, Lysinibacillus fusiformis M5, a potential hypoxanthine producer.</title>
        <authorList>
            <person name="Gallegos-Monterrosa R."/>
            <person name="Maroti G."/>
            <person name="Balint B."/>
            <person name="Kovacs A.T."/>
        </authorList>
    </citation>
    <scope>NUCLEOTIDE SEQUENCE [LARGE SCALE GENOMIC DNA]</scope>
    <source>
        <strain evidence="9 10">M5</strain>
    </source>
</reference>